<sequence length="42" mass="4261">MGPVTSGMAGECLDDFGGSPASGTTVELWDGNGGCNQIWRVS</sequence>
<proteinExistence type="predicted"/>
<dbReference type="EMBL" id="CAJSLV010000002">
    <property type="protein sequence ID" value="CAG6391089.1"/>
    <property type="molecule type" value="Genomic_DNA"/>
</dbReference>
<dbReference type="Proteomes" id="UP001152519">
    <property type="component" value="Unassembled WGS sequence"/>
</dbReference>
<reference evidence="1" key="1">
    <citation type="submission" date="2021-05" db="EMBL/GenBank/DDBJ databases">
        <authorList>
            <person name="Arsene-Ploetze F."/>
        </authorList>
    </citation>
    <scope>NUCLEOTIDE SEQUENCE</scope>
    <source>
        <strain evidence="1">DSM 42138</strain>
    </source>
</reference>
<dbReference type="InterPro" id="IPR035992">
    <property type="entry name" value="Ricin_B-like_lectins"/>
</dbReference>
<gene>
    <name evidence="1" type="ORF">SCOCK_100155</name>
</gene>
<accession>A0A9W4DIY7</accession>
<dbReference type="AlphaFoldDB" id="A0A9W4DIY7"/>
<comment type="caution">
    <text evidence="1">The sequence shown here is derived from an EMBL/GenBank/DDBJ whole genome shotgun (WGS) entry which is preliminary data.</text>
</comment>
<protein>
    <recommendedName>
        <fullName evidence="3">Ricin B lectin domain-containing protein</fullName>
    </recommendedName>
</protein>
<dbReference type="PROSITE" id="PS50231">
    <property type="entry name" value="RICIN_B_LECTIN"/>
    <property type="match status" value="1"/>
</dbReference>
<evidence type="ECO:0008006" key="3">
    <source>
        <dbReference type="Google" id="ProtNLM"/>
    </source>
</evidence>
<dbReference type="Gene3D" id="2.80.10.50">
    <property type="match status" value="1"/>
</dbReference>
<dbReference type="SUPFAM" id="SSF50370">
    <property type="entry name" value="Ricin B-like lectins"/>
    <property type="match status" value="1"/>
</dbReference>
<keyword evidence="2" id="KW-1185">Reference proteome</keyword>
<evidence type="ECO:0000313" key="2">
    <source>
        <dbReference type="Proteomes" id="UP001152519"/>
    </source>
</evidence>
<evidence type="ECO:0000313" key="1">
    <source>
        <dbReference type="EMBL" id="CAG6391089.1"/>
    </source>
</evidence>
<organism evidence="1 2">
    <name type="scientific">Actinacidiphila cocklensis</name>
    <dbReference type="NCBI Taxonomy" id="887465"/>
    <lineage>
        <taxon>Bacteria</taxon>
        <taxon>Bacillati</taxon>
        <taxon>Actinomycetota</taxon>
        <taxon>Actinomycetes</taxon>
        <taxon>Kitasatosporales</taxon>
        <taxon>Streptomycetaceae</taxon>
        <taxon>Actinacidiphila</taxon>
    </lineage>
</organism>
<name>A0A9W4DIY7_9ACTN</name>